<accession>A0A136IT63</accession>
<evidence type="ECO:0000313" key="3">
    <source>
        <dbReference type="Proteomes" id="UP000070501"/>
    </source>
</evidence>
<proteinExistence type="predicted"/>
<dbReference type="OrthoDB" id="10261408at2759"/>
<keyword evidence="3" id="KW-1185">Reference proteome</keyword>
<reference evidence="3" key="1">
    <citation type="submission" date="2016-02" db="EMBL/GenBank/DDBJ databases">
        <title>Draft genome sequence of Microdochium bolleyi, a fungal endophyte of beachgrass.</title>
        <authorList>
            <consortium name="DOE Joint Genome Institute"/>
            <person name="David A.S."/>
            <person name="May G."/>
            <person name="Haridas S."/>
            <person name="Lim J."/>
            <person name="Wang M."/>
            <person name="Labutti K."/>
            <person name="Lipzen A."/>
            <person name="Barry K."/>
            <person name="Grigoriev I.V."/>
        </authorList>
    </citation>
    <scope>NUCLEOTIDE SEQUENCE [LARGE SCALE GENOMIC DNA]</scope>
    <source>
        <strain evidence="3">J235TASD1</strain>
    </source>
</reference>
<name>A0A136IT63_9PEZI</name>
<protein>
    <submittedName>
        <fullName evidence="2">Uncharacterized protein</fullName>
    </submittedName>
</protein>
<dbReference type="AlphaFoldDB" id="A0A136IT63"/>
<dbReference type="EMBL" id="KQ964259">
    <property type="protein sequence ID" value="KXJ88067.1"/>
    <property type="molecule type" value="Genomic_DNA"/>
</dbReference>
<feature type="region of interest" description="Disordered" evidence="1">
    <location>
        <begin position="66"/>
        <end position="107"/>
    </location>
</feature>
<evidence type="ECO:0000256" key="1">
    <source>
        <dbReference type="SAM" id="MobiDB-lite"/>
    </source>
</evidence>
<dbReference type="InParanoid" id="A0A136IT63"/>
<dbReference type="Proteomes" id="UP000070501">
    <property type="component" value="Unassembled WGS sequence"/>
</dbReference>
<sequence>MRTAPMGEALGILFRLRVLGDAQSVLKSCRGSISRPYQPSAIQAARTFSPQTLSMVKFKMSTRQTMPYPGSIHVQQDGSQPMKSARGSLGTRRSKIPEARHGTIWAD</sequence>
<gene>
    <name evidence="2" type="ORF">Micbo1qcDRAFT_166729</name>
</gene>
<evidence type="ECO:0000313" key="2">
    <source>
        <dbReference type="EMBL" id="KXJ88067.1"/>
    </source>
</evidence>
<feature type="compositionally biased region" description="Polar residues" evidence="1">
    <location>
        <begin position="73"/>
        <end position="82"/>
    </location>
</feature>
<organism evidence="2 3">
    <name type="scientific">Microdochium bolleyi</name>
    <dbReference type="NCBI Taxonomy" id="196109"/>
    <lineage>
        <taxon>Eukaryota</taxon>
        <taxon>Fungi</taxon>
        <taxon>Dikarya</taxon>
        <taxon>Ascomycota</taxon>
        <taxon>Pezizomycotina</taxon>
        <taxon>Sordariomycetes</taxon>
        <taxon>Xylariomycetidae</taxon>
        <taxon>Xylariales</taxon>
        <taxon>Microdochiaceae</taxon>
        <taxon>Microdochium</taxon>
    </lineage>
</organism>